<protein>
    <recommendedName>
        <fullName evidence="4">Cation transporter</fullName>
    </recommendedName>
</protein>
<organism evidence="2 3">
    <name type="scientific">Delftia tsuruhatensis</name>
    <dbReference type="NCBI Taxonomy" id="180282"/>
    <lineage>
        <taxon>Bacteria</taxon>
        <taxon>Pseudomonadati</taxon>
        <taxon>Pseudomonadota</taxon>
        <taxon>Betaproteobacteria</taxon>
        <taxon>Burkholderiales</taxon>
        <taxon>Comamonadaceae</taxon>
        <taxon>Delftia</taxon>
    </lineage>
</organism>
<evidence type="ECO:0000256" key="1">
    <source>
        <dbReference type="SAM" id="MobiDB-lite"/>
    </source>
</evidence>
<sequence length="102" mass="11417">MIEVTDINGRKHLLNPDGIVRVSEAATSCQWHGIRSHIVTMHGATIECQQSTQEVKKLLMELELRRLASNDVVHHPIDREHPEVLPGTGTSWNPIPQPETSP</sequence>
<accession>A0ABM6E5N9</accession>
<keyword evidence="3" id="KW-1185">Reference proteome</keyword>
<feature type="region of interest" description="Disordered" evidence="1">
    <location>
        <begin position="74"/>
        <end position="102"/>
    </location>
</feature>
<name>A0ABM6E5N9_9BURK</name>
<evidence type="ECO:0000313" key="2">
    <source>
        <dbReference type="EMBL" id="AOV02767.1"/>
    </source>
</evidence>
<feature type="compositionally biased region" description="Basic and acidic residues" evidence="1">
    <location>
        <begin position="74"/>
        <end position="83"/>
    </location>
</feature>
<proteinExistence type="predicted"/>
<gene>
    <name evidence="2" type="ORF">BI380_16185</name>
</gene>
<evidence type="ECO:0000313" key="3">
    <source>
        <dbReference type="Proteomes" id="UP000095607"/>
    </source>
</evidence>
<evidence type="ECO:0008006" key="4">
    <source>
        <dbReference type="Google" id="ProtNLM"/>
    </source>
</evidence>
<dbReference type="EMBL" id="CP017420">
    <property type="protein sequence ID" value="AOV02767.1"/>
    <property type="molecule type" value="Genomic_DNA"/>
</dbReference>
<reference evidence="2 3" key="1">
    <citation type="submission" date="2016-09" db="EMBL/GenBank/DDBJ databases">
        <title>Complete genome sequence of Deltia acidovorans CM13 isolated from murine proximal colonic tissue.</title>
        <authorList>
            <person name="Saffarian A."/>
        </authorList>
    </citation>
    <scope>NUCLEOTIDE SEQUENCE [LARGE SCALE GENOMIC DNA]</scope>
    <source>
        <strain evidence="2 3">CM13</strain>
    </source>
</reference>
<dbReference type="RefSeq" id="WP_052734041.1">
    <property type="nucleotide sequence ID" value="NZ_CBCSDN010000052.1"/>
</dbReference>
<dbReference type="Proteomes" id="UP000095607">
    <property type="component" value="Chromosome"/>
</dbReference>